<reference evidence="1" key="1">
    <citation type="submission" date="2021-03" db="EMBL/GenBank/DDBJ databases">
        <title>Draft genome sequence of rust myrtle Austropuccinia psidii MF-1, a brazilian biotype.</title>
        <authorList>
            <person name="Quecine M.C."/>
            <person name="Pachon D.M.R."/>
            <person name="Bonatelli M.L."/>
            <person name="Correr F.H."/>
            <person name="Franceschini L.M."/>
            <person name="Leite T.F."/>
            <person name="Margarido G.R.A."/>
            <person name="Almeida C.A."/>
            <person name="Ferrarezi J.A."/>
            <person name="Labate C.A."/>
        </authorList>
    </citation>
    <scope>NUCLEOTIDE SEQUENCE</scope>
    <source>
        <strain evidence="1">MF-1</strain>
    </source>
</reference>
<dbReference type="EMBL" id="AVOT02049054">
    <property type="protein sequence ID" value="MBW0544237.1"/>
    <property type="molecule type" value="Genomic_DNA"/>
</dbReference>
<gene>
    <name evidence="1" type="ORF">O181_083952</name>
</gene>
<organism evidence="1 2">
    <name type="scientific">Austropuccinia psidii MF-1</name>
    <dbReference type="NCBI Taxonomy" id="1389203"/>
    <lineage>
        <taxon>Eukaryota</taxon>
        <taxon>Fungi</taxon>
        <taxon>Dikarya</taxon>
        <taxon>Basidiomycota</taxon>
        <taxon>Pucciniomycotina</taxon>
        <taxon>Pucciniomycetes</taxon>
        <taxon>Pucciniales</taxon>
        <taxon>Sphaerophragmiaceae</taxon>
        <taxon>Austropuccinia</taxon>
    </lineage>
</organism>
<evidence type="ECO:0000313" key="2">
    <source>
        <dbReference type="Proteomes" id="UP000765509"/>
    </source>
</evidence>
<name>A0A9Q3FTA4_9BASI</name>
<dbReference type="Proteomes" id="UP000765509">
    <property type="component" value="Unassembled WGS sequence"/>
</dbReference>
<evidence type="ECO:0000313" key="1">
    <source>
        <dbReference type="EMBL" id="MBW0544237.1"/>
    </source>
</evidence>
<proteinExistence type="predicted"/>
<accession>A0A9Q3FTA4</accession>
<sequence length="105" mass="12015">MKERLINLLFKYKSAIATDKEPLGAIIGHEVDIILNVEKHNPTLFKRPAYPDIPRARESLEVHIKELMDLGVLNWKLPLKMYIDSCGERLGASLHQTQINNDKPV</sequence>
<dbReference type="AlphaFoldDB" id="A0A9Q3FTA4"/>
<keyword evidence="2" id="KW-1185">Reference proteome</keyword>
<protein>
    <submittedName>
        <fullName evidence="1">Uncharacterized protein</fullName>
    </submittedName>
</protein>
<comment type="caution">
    <text evidence="1">The sequence shown here is derived from an EMBL/GenBank/DDBJ whole genome shotgun (WGS) entry which is preliminary data.</text>
</comment>